<dbReference type="EMBL" id="PDJE01000001">
    <property type="protein sequence ID" value="PFG29378.1"/>
    <property type="molecule type" value="Genomic_DNA"/>
</dbReference>
<dbReference type="GO" id="GO:0006355">
    <property type="term" value="P:regulation of DNA-templated transcription"/>
    <property type="evidence" value="ECO:0007669"/>
    <property type="project" value="InterPro"/>
</dbReference>
<name>A0A2A9DRT1_9MICO</name>
<evidence type="ECO:0000313" key="3">
    <source>
        <dbReference type="EMBL" id="PFG29378.1"/>
    </source>
</evidence>
<dbReference type="CDD" id="cd21631">
    <property type="entry name" value="RHH_CopG_NikR-like"/>
    <property type="match status" value="1"/>
</dbReference>
<gene>
    <name evidence="3" type="ORF">ATJ78_0283</name>
</gene>
<dbReference type="Pfam" id="PF01402">
    <property type="entry name" value="RHH_1"/>
    <property type="match status" value="1"/>
</dbReference>
<sequence length="91" mass="10530">MATLEKRVQVLFDPEQYARLEAEARAERMSVGALIREAVDDRLDRKRSDARAALEELFARADENPMPAMSAEEWEEHKDDLLNRPSLMDIE</sequence>
<dbReference type="Proteomes" id="UP000221369">
    <property type="component" value="Unassembled WGS sequence"/>
</dbReference>
<evidence type="ECO:0000313" key="4">
    <source>
        <dbReference type="Proteomes" id="UP000221369"/>
    </source>
</evidence>
<feature type="domain" description="Ribbon-helix-helix protein CopG" evidence="2">
    <location>
        <begin position="6"/>
        <end position="46"/>
    </location>
</feature>
<dbReference type="InterPro" id="IPR002145">
    <property type="entry name" value="CopG"/>
</dbReference>
<dbReference type="AlphaFoldDB" id="A0A2A9DRT1"/>
<dbReference type="RefSeq" id="WP_098405967.1">
    <property type="nucleotide sequence ID" value="NZ_PDJE01000001.1"/>
</dbReference>
<protein>
    <submittedName>
        <fullName evidence="3">Ribbon-helix-helix CopG family protein</fullName>
    </submittedName>
</protein>
<evidence type="ECO:0000259" key="2">
    <source>
        <dbReference type="Pfam" id="PF01402"/>
    </source>
</evidence>
<keyword evidence="4" id="KW-1185">Reference proteome</keyword>
<proteinExistence type="predicted"/>
<evidence type="ECO:0000256" key="1">
    <source>
        <dbReference type="SAM" id="MobiDB-lite"/>
    </source>
</evidence>
<feature type="region of interest" description="Disordered" evidence="1">
    <location>
        <begin position="64"/>
        <end position="91"/>
    </location>
</feature>
<comment type="caution">
    <text evidence="3">The sequence shown here is derived from an EMBL/GenBank/DDBJ whole genome shotgun (WGS) entry which is preliminary data.</text>
</comment>
<accession>A0A2A9DRT1</accession>
<organism evidence="3 4">
    <name type="scientific">Paramicrobacterium agarici</name>
    <dbReference type="NCBI Taxonomy" id="630514"/>
    <lineage>
        <taxon>Bacteria</taxon>
        <taxon>Bacillati</taxon>
        <taxon>Actinomycetota</taxon>
        <taxon>Actinomycetes</taxon>
        <taxon>Micrococcales</taxon>
        <taxon>Microbacteriaceae</taxon>
        <taxon>Paramicrobacterium</taxon>
    </lineage>
</organism>
<reference evidence="3 4" key="1">
    <citation type="submission" date="2017-10" db="EMBL/GenBank/DDBJ databases">
        <title>Sequencing the genomes of 1000 actinobacteria strains.</title>
        <authorList>
            <person name="Klenk H.-P."/>
        </authorList>
    </citation>
    <scope>NUCLEOTIDE SEQUENCE [LARGE SCALE GENOMIC DNA]</scope>
    <source>
        <strain evidence="3 4">DSM 21798</strain>
    </source>
</reference>